<name>A0A1G9T0P5_9FIRM</name>
<dbReference type="EMBL" id="FNGO01000033">
    <property type="protein sequence ID" value="SDM41269.1"/>
    <property type="molecule type" value="Genomic_DNA"/>
</dbReference>
<dbReference type="STRING" id="321763.SAMN04488692_1333"/>
<evidence type="ECO:0000313" key="1">
    <source>
        <dbReference type="EMBL" id="SDM41269.1"/>
    </source>
</evidence>
<dbReference type="RefSeq" id="WP_089762121.1">
    <property type="nucleotide sequence ID" value="NZ_FNGO01000033.1"/>
</dbReference>
<keyword evidence="2" id="KW-1185">Reference proteome</keyword>
<accession>A0A1G9T0P5</accession>
<dbReference type="Proteomes" id="UP000199476">
    <property type="component" value="Unassembled WGS sequence"/>
</dbReference>
<proteinExistence type="predicted"/>
<protein>
    <submittedName>
        <fullName evidence="1">Uncharacterized protein</fullName>
    </submittedName>
</protein>
<evidence type="ECO:0000313" key="2">
    <source>
        <dbReference type="Proteomes" id="UP000199476"/>
    </source>
</evidence>
<reference evidence="1 2" key="1">
    <citation type="submission" date="2016-10" db="EMBL/GenBank/DDBJ databases">
        <authorList>
            <person name="de Groot N.N."/>
        </authorList>
    </citation>
    <scope>NUCLEOTIDE SEQUENCE [LARGE SCALE GENOMIC DNA]</scope>
    <source>
        <strain evidence="1 2">SLAS-1</strain>
    </source>
</reference>
<dbReference type="OrthoDB" id="9087338at2"/>
<gene>
    <name evidence="1" type="ORF">SAMN04488692_1333</name>
</gene>
<sequence>MISRRVKLSLYQLISEFPFSEIMVLIEKYTFGEFLFSIQHNKKTDYFLEELKEIISESTEEAVLDIIDEILRVRRTYRNKVNPKYKFDERWGELKRCLLLEGLKIEEGELKRVEPEIEGSNSAEENLKKEILNSDLQKRDDIVLLIENSSDAFIKPEPDFNGSLSNIRTALETLAKSIAKKIIENAEEDKEISSWGVYISYLKSKDFIGENEEDALTGVYSLLSELHHPLVGFSEEELTSFARAMGLRMCYFLIKKYNGG</sequence>
<dbReference type="AlphaFoldDB" id="A0A1G9T0P5"/>
<organism evidence="1 2">
    <name type="scientific">Halarsenatibacter silvermanii</name>
    <dbReference type="NCBI Taxonomy" id="321763"/>
    <lineage>
        <taxon>Bacteria</taxon>
        <taxon>Bacillati</taxon>
        <taxon>Bacillota</taxon>
        <taxon>Clostridia</taxon>
        <taxon>Halanaerobiales</taxon>
        <taxon>Halarsenatibacteraceae</taxon>
        <taxon>Halarsenatibacter</taxon>
    </lineage>
</organism>